<name>A0A016TSZ0_9BILA</name>
<gene>
    <name evidence="1" type="primary">Acey_s0079.g1237</name>
    <name evidence="1" type="ORF">Y032_0079g1237</name>
</gene>
<evidence type="ECO:0000313" key="2">
    <source>
        <dbReference type="Proteomes" id="UP000024635"/>
    </source>
</evidence>
<comment type="caution">
    <text evidence="1">The sequence shown here is derived from an EMBL/GenBank/DDBJ whole genome shotgun (WGS) entry which is preliminary data.</text>
</comment>
<dbReference type="EMBL" id="JARK01001415">
    <property type="protein sequence ID" value="EYC05881.1"/>
    <property type="molecule type" value="Genomic_DNA"/>
</dbReference>
<accession>A0A016TSZ0</accession>
<protein>
    <submittedName>
        <fullName evidence="1">Uncharacterized protein</fullName>
    </submittedName>
</protein>
<dbReference type="Gene3D" id="1.10.390.10">
    <property type="entry name" value="Neutral Protease Domain 2"/>
    <property type="match status" value="1"/>
</dbReference>
<sequence>MSYRSCRKDVCPSVENGESELSIVGNSSVKMTYLKHFFLQNTQGDDLWKALDEALAESKEGAIEGPDGGELKMWYFGSQWSKQMGFPIVTLDTLNSTTVKIGQRRYLKGSYVLELQKYRNTSYGYKWDVPLFCQLGGKYLGMKWLKKDEPLYLNIGREESPIVVNVDRQGYFRQNYDGRGWKNIIEQLKKDHEVCCDS</sequence>
<dbReference type="GO" id="GO:0070006">
    <property type="term" value="F:metalloaminopeptidase activity"/>
    <property type="evidence" value="ECO:0007669"/>
    <property type="project" value="TreeGrafter"/>
</dbReference>
<dbReference type="GO" id="GO:0008270">
    <property type="term" value="F:zinc ion binding"/>
    <property type="evidence" value="ECO:0007669"/>
    <property type="project" value="TreeGrafter"/>
</dbReference>
<dbReference type="InterPro" id="IPR050344">
    <property type="entry name" value="Peptidase_M1_aminopeptidases"/>
</dbReference>
<reference evidence="2" key="1">
    <citation type="journal article" date="2015" name="Nat. Genet.">
        <title>The genome and transcriptome of the zoonotic hookworm Ancylostoma ceylanicum identify infection-specific gene families.</title>
        <authorList>
            <person name="Schwarz E.M."/>
            <person name="Hu Y."/>
            <person name="Antoshechkin I."/>
            <person name="Miller M.M."/>
            <person name="Sternberg P.W."/>
            <person name="Aroian R.V."/>
        </authorList>
    </citation>
    <scope>NUCLEOTIDE SEQUENCE</scope>
    <source>
        <strain evidence="2">HY135</strain>
    </source>
</reference>
<dbReference type="GO" id="GO:0042277">
    <property type="term" value="F:peptide binding"/>
    <property type="evidence" value="ECO:0007669"/>
    <property type="project" value="TreeGrafter"/>
</dbReference>
<dbReference type="InterPro" id="IPR027268">
    <property type="entry name" value="Peptidase_M4/M1_CTD_sf"/>
</dbReference>
<dbReference type="PANTHER" id="PTHR11533">
    <property type="entry name" value="PROTEASE M1 ZINC METALLOPROTEASE"/>
    <property type="match status" value="1"/>
</dbReference>
<dbReference type="GO" id="GO:0016020">
    <property type="term" value="C:membrane"/>
    <property type="evidence" value="ECO:0007669"/>
    <property type="project" value="TreeGrafter"/>
</dbReference>
<dbReference type="Proteomes" id="UP000024635">
    <property type="component" value="Unassembled WGS sequence"/>
</dbReference>
<keyword evidence="2" id="KW-1185">Reference proteome</keyword>
<dbReference type="GO" id="GO:0006508">
    <property type="term" value="P:proteolysis"/>
    <property type="evidence" value="ECO:0007669"/>
    <property type="project" value="TreeGrafter"/>
</dbReference>
<organism evidence="1 2">
    <name type="scientific">Ancylostoma ceylanicum</name>
    <dbReference type="NCBI Taxonomy" id="53326"/>
    <lineage>
        <taxon>Eukaryota</taxon>
        <taxon>Metazoa</taxon>
        <taxon>Ecdysozoa</taxon>
        <taxon>Nematoda</taxon>
        <taxon>Chromadorea</taxon>
        <taxon>Rhabditida</taxon>
        <taxon>Rhabditina</taxon>
        <taxon>Rhabditomorpha</taxon>
        <taxon>Strongyloidea</taxon>
        <taxon>Ancylostomatidae</taxon>
        <taxon>Ancylostomatinae</taxon>
        <taxon>Ancylostoma</taxon>
    </lineage>
</organism>
<evidence type="ECO:0000313" key="1">
    <source>
        <dbReference type="EMBL" id="EYC05881.1"/>
    </source>
</evidence>
<proteinExistence type="predicted"/>
<dbReference type="PANTHER" id="PTHR11533:SF301">
    <property type="entry name" value="AMINOPEPTIDASE"/>
    <property type="match status" value="1"/>
</dbReference>
<dbReference type="Gene3D" id="2.60.40.1910">
    <property type="match status" value="1"/>
</dbReference>
<dbReference type="GO" id="GO:0005737">
    <property type="term" value="C:cytoplasm"/>
    <property type="evidence" value="ECO:0007669"/>
    <property type="project" value="TreeGrafter"/>
</dbReference>
<dbReference type="GO" id="GO:0043171">
    <property type="term" value="P:peptide catabolic process"/>
    <property type="evidence" value="ECO:0007669"/>
    <property type="project" value="TreeGrafter"/>
</dbReference>
<dbReference type="OrthoDB" id="10031169at2759"/>
<dbReference type="AlphaFoldDB" id="A0A016TSZ0"/>
<dbReference type="GO" id="GO:0005615">
    <property type="term" value="C:extracellular space"/>
    <property type="evidence" value="ECO:0007669"/>
    <property type="project" value="TreeGrafter"/>
</dbReference>
<dbReference type="STRING" id="53326.A0A016TSZ0"/>